<reference evidence="6" key="1">
    <citation type="submission" date="2016-12" db="EMBL/GenBank/DDBJ databases">
        <title>The genomes of Aspergillus section Nigri reveals drivers in fungal speciation.</title>
        <authorList>
            <consortium name="DOE Joint Genome Institute"/>
            <person name="Vesth T.C."/>
            <person name="Nybo J."/>
            <person name="Theobald S."/>
            <person name="Brandl J."/>
            <person name="Frisvad J.C."/>
            <person name="Nielsen K.F."/>
            <person name="Lyhne E.K."/>
            <person name="Kogle M.E."/>
            <person name="Kuo A."/>
            <person name="Riley R."/>
            <person name="Clum A."/>
            <person name="Nolan M."/>
            <person name="Lipzen A."/>
            <person name="Salamov A."/>
            <person name="Henrissat B."/>
            <person name="Wiebenga A."/>
            <person name="De vries R.P."/>
            <person name="Grigoriev I.V."/>
            <person name="Mortensen U.H."/>
            <person name="Andersen M.R."/>
            <person name="Baker S.E."/>
        </authorList>
    </citation>
    <scope>NUCLEOTIDE SEQUENCE</scope>
    <source>
        <strain evidence="6">IBT 28561</strain>
    </source>
</reference>
<dbReference type="PANTHER" id="PTHR34997:SF1">
    <property type="entry name" value="PEPTIDOGLYCAN-BINDING LYSIN DOMAIN"/>
    <property type="match status" value="1"/>
</dbReference>
<evidence type="ECO:0000259" key="5">
    <source>
        <dbReference type="PROSITE" id="PS51782"/>
    </source>
</evidence>
<feature type="signal peptide" evidence="4">
    <location>
        <begin position="1"/>
        <end position="30"/>
    </location>
</feature>
<keyword evidence="1" id="KW-0147">Chitin-binding</keyword>
<sequence length="222" mass="24224">MPLSSFIPKHHTMGIRRLLHCSLLVGATLADPRLHRRQDGPVDPGTAADCTWYDTALDPAYTCERFELYWGLSHGDFVSYNPSVLDDCTGIKIGNSYCIEVNNGQPRPTTTTPTPTITAAPKPSPTQDGLIDTCTTFYMAVADDTCDKIVAQYGTFTVADFIAWNPAVGPDCSAVWAESYYCVGVPDTPTGNPPTDALPPPPIWLNQCADPDASRRCLRRLQ</sequence>
<protein>
    <recommendedName>
        <fullName evidence="5">LysM domain-containing protein</fullName>
    </recommendedName>
</protein>
<gene>
    <name evidence="6" type="ORF">P168DRAFT_326936</name>
</gene>
<dbReference type="GeneID" id="36548701"/>
<dbReference type="RefSeq" id="XP_024693833.1">
    <property type="nucleotide sequence ID" value="XM_024841177.1"/>
</dbReference>
<evidence type="ECO:0000256" key="2">
    <source>
        <dbReference type="ARBA" id="ARBA00023026"/>
    </source>
</evidence>
<evidence type="ECO:0000313" key="7">
    <source>
        <dbReference type="Proteomes" id="UP000234254"/>
    </source>
</evidence>
<evidence type="ECO:0000313" key="6">
    <source>
        <dbReference type="EMBL" id="PKY05239.1"/>
    </source>
</evidence>
<evidence type="ECO:0000256" key="4">
    <source>
        <dbReference type="SAM" id="SignalP"/>
    </source>
</evidence>
<evidence type="ECO:0000256" key="1">
    <source>
        <dbReference type="ARBA" id="ARBA00022669"/>
    </source>
</evidence>
<proteinExistence type="predicted"/>
<comment type="caution">
    <text evidence="6">The sequence shown here is derived from an EMBL/GenBank/DDBJ whole genome shotgun (WGS) entry which is preliminary data.</text>
</comment>
<dbReference type="CDD" id="cd00118">
    <property type="entry name" value="LysM"/>
    <property type="match status" value="1"/>
</dbReference>
<dbReference type="PROSITE" id="PS51782">
    <property type="entry name" value="LYSM"/>
    <property type="match status" value="1"/>
</dbReference>
<dbReference type="Gene3D" id="3.10.350.10">
    <property type="entry name" value="LysM domain"/>
    <property type="match status" value="2"/>
</dbReference>
<dbReference type="VEuPathDB" id="FungiDB:P168DRAFT_326936"/>
<evidence type="ECO:0000256" key="3">
    <source>
        <dbReference type="SAM" id="MobiDB-lite"/>
    </source>
</evidence>
<organism evidence="6 7">
    <name type="scientific">Aspergillus campestris (strain IBT 28561)</name>
    <dbReference type="NCBI Taxonomy" id="1392248"/>
    <lineage>
        <taxon>Eukaryota</taxon>
        <taxon>Fungi</taxon>
        <taxon>Dikarya</taxon>
        <taxon>Ascomycota</taxon>
        <taxon>Pezizomycotina</taxon>
        <taxon>Eurotiomycetes</taxon>
        <taxon>Eurotiomycetidae</taxon>
        <taxon>Eurotiales</taxon>
        <taxon>Aspergillaceae</taxon>
        <taxon>Aspergillus</taxon>
        <taxon>Aspergillus subgen. Circumdati</taxon>
    </lineage>
</organism>
<accession>A0A2I1D5U4</accession>
<feature type="domain" description="LysM" evidence="5">
    <location>
        <begin position="136"/>
        <end position="183"/>
    </location>
</feature>
<feature type="chain" id="PRO_5014189106" description="LysM domain-containing protein" evidence="4">
    <location>
        <begin position="31"/>
        <end position="222"/>
    </location>
</feature>
<dbReference type="PANTHER" id="PTHR34997">
    <property type="entry name" value="AM15"/>
    <property type="match status" value="1"/>
</dbReference>
<dbReference type="OrthoDB" id="2281372at2759"/>
<keyword evidence="2" id="KW-0843">Virulence</keyword>
<dbReference type="GO" id="GO:0008061">
    <property type="term" value="F:chitin binding"/>
    <property type="evidence" value="ECO:0007669"/>
    <property type="project" value="UniProtKB-KW"/>
</dbReference>
<dbReference type="InterPro" id="IPR018392">
    <property type="entry name" value="LysM"/>
</dbReference>
<name>A0A2I1D5U4_ASPC2</name>
<dbReference type="AlphaFoldDB" id="A0A2I1D5U4"/>
<keyword evidence="4" id="KW-0732">Signal</keyword>
<feature type="region of interest" description="Disordered" evidence="3">
    <location>
        <begin position="104"/>
        <end position="126"/>
    </location>
</feature>
<feature type="compositionally biased region" description="Low complexity" evidence="3">
    <location>
        <begin position="106"/>
        <end position="121"/>
    </location>
</feature>
<dbReference type="SUPFAM" id="SSF54106">
    <property type="entry name" value="LysM domain"/>
    <property type="match status" value="1"/>
</dbReference>
<dbReference type="InterPro" id="IPR052210">
    <property type="entry name" value="LysM1-like"/>
</dbReference>
<dbReference type="Proteomes" id="UP000234254">
    <property type="component" value="Unassembled WGS sequence"/>
</dbReference>
<dbReference type="EMBL" id="MSFM01000005">
    <property type="protein sequence ID" value="PKY05239.1"/>
    <property type="molecule type" value="Genomic_DNA"/>
</dbReference>
<dbReference type="InterPro" id="IPR036779">
    <property type="entry name" value="LysM_dom_sf"/>
</dbReference>
<keyword evidence="7" id="KW-1185">Reference proteome</keyword>